<keyword evidence="3 7" id="KW-0479">Metal-binding</keyword>
<dbReference type="GO" id="GO:0020037">
    <property type="term" value="F:heme binding"/>
    <property type="evidence" value="ECO:0007669"/>
    <property type="project" value="InterPro"/>
</dbReference>
<evidence type="ECO:0000313" key="8">
    <source>
        <dbReference type="EMBL" id="QHT63933.1"/>
    </source>
</evidence>
<accession>A0A6C0G869</accession>
<dbReference type="GO" id="GO:0004497">
    <property type="term" value="F:monooxygenase activity"/>
    <property type="evidence" value="ECO:0007669"/>
    <property type="project" value="UniProtKB-KW"/>
</dbReference>
<keyword evidence="2 7" id="KW-0349">Heme</keyword>
<dbReference type="PANTHER" id="PTHR46696:SF1">
    <property type="entry name" value="CYTOCHROME P450 YJIB-RELATED"/>
    <property type="match status" value="1"/>
</dbReference>
<dbReference type="Pfam" id="PF00067">
    <property type="entry name" value="p450"/>
    <property type="match status" value="2"/>
</dbReference>
<evidence type="ECO:0000256" key="7">
    <source>
        <dbReference type="RuleBase" id="RU000461"/>
    </source>
</evidence>
<dbReference type="PRINTS" id="PR00359">
    <property type="entry name" value="BP450"/>
</dbReference>
<evidence type="ECO:0000256" key="3">
    <source>
        <dbReference type="ARBA" id="ARBA00022723"/>
    </source>
</evidence>
<evidence type="ECO:0000256" key="1">
    <source>
        <dbReference type="ARBA" id="ARBA00010617"/>
    </source>
</evidence>
<evidence type="ECO:0000256" key="2">
    <source>
        <dbReference type="ARBA" id="ARBA00022617"/>
    </source>
</evidence>
<dbReference type="PRINTS" id="PR00385">
    <property type="entry name" value="P450"/>
</dbReference>
<evidence type="ECO:0000256" key="6">
    <source>
        <dbReference type="ARBA" id="ARBA00023033"/>
    </source>
</evidence>
<dbReference type="GO" id="GO:0005506">
    <property type="term" value="F:iron ion binding"/>
    <property type="evidence" value="ECO:0007669"/>
    <property type="project" value="InterPro"/>
</dbReference>
<dbReference type="AlphaFoldDB" id="A0A6C0G869"/>
<dbReference type="Gene3D" id="1.10.630.10">
    <property type="entry name" value="Cytochrome P450"/>
    <property type="match status" value="1"/>
</dbReference>
<dbReference type="KEGG" id="plyc:GXP70_14900"/>
<gene>
    <name evidence="8" type="ORF">GXP70_14900</name>
</gene>
<evidence type="ECO:0000256" key="5">
    <source>
        <dbReference type="ARBA" id="ARBA00023004"/>
    </source>
</evidence>
<organism evidence="8 9">
    <name type="scientific">Paenibacillus lycopersici</name>
    <dbReference type="NCBI Taxonomy" id="2704462"/>
    <lineage>
        <taxon>Bacteria</taxon>
        <taxon>Bacillati</taxon>
        <taxon>Bacillota</taxon>
        <taxon>Bacilli</taxon>
        <taxon>Bacillales</taxon>
        <taxon>Paenibacillaceae</taxon>
        <taxon>Paenibacillus</taxon>
    </lineage>
</organism>
<dbReference type="SUPFAM" id="SSF48264">
    <property type="entry name" value="Cytochrome P450"/>
    <property type="match status" value="1"/>
</dbReference>
<dbReference type="PANTHER" id="PTHR46696">
    <property type="entry name" value="P450, PUTATIVE (EUROFUNG)-RELATED"/>
    <property type="match status" value="1"/>
</dbReference>
<protein>
    <submittedName>
        <fullName evidence="8">Cytochrome P450</fullName>
    </submittedName>
</protein>
<keyword evidence="4 7" id="KW-0560">Oxidoreductase</keyword>
<comment type="similarity">
    <text evidence="1 7">Belongs to the cytochrome P450 family.</text>
</comment>
<dbReference type="InterPro" id="IPR002397">
    <property type="entry name" value="Cyt_P450_B"/>
</dbReference>
<dbReference type="InterPro" id="IPR001128">
    <property type="entry name" value="Cyt_P450"/>
</dbReference>
<sequence>MKWVSRYDLLPLERYRQQRAAGAALYDPDSDSWSVYTHDSVKRILADYEHFSSQMQEHPSEEEPIEGSILRRDPPKHKQMRSLVAKAFTAKVIEAMEPRIRIIAEELLDRAAGAGYLEVVGDLASPLPVIVIAELLGIPSEDRALFKGWSDDLVGKDYTRYLQCQKEMTDYFRIRIEERRVRPQDDLITALMQSCMADDNGLSELEVIGMCILLLVAGNETTTNLIASMIMCLESSPELYKELRLDHSLIPGTVEETLRFCSPVQIMERRVKADMNWNGHSMKEGQRVYTYIGASGHDEHVFVDPGKFDVRRSPNPHLAFGQGIHFCLGAMLARLEAKVALSAIVDRIDSLQRTGDEPLERLESDMMFGIKQLRLKL</sequence>
<dbReference type="FunFam" id="1.10.630.10:FF:000018">
    <property type="entry name" value="Cytochrome P450 monooxygenase"/>
    <property type="match status" value="1"/>
</dbReference>
<reference evidence="8 9" key="1">
    <citation type="submission" date="2020-01" db="EMBL/GenBank/DDBJ databases">
        <title>Paenibacillus sp. nov., isolated from tomato rhizosphere.</title>
        <authorList>
            <person name="Weon H.-Y."/>
            <person name="Lee S.A."/>
        </authorList>
    </citation>
    <scope>NUCLEOTIDE SEQUENCE [LARGE SCALE GENOMIC DNA]</scope>
    <source>
        <strain evidence="8 9">12200R-189</strain>
    </source>
</reference>
<dbReference type="InterPro" id="IPR036396">
    <property type="entry name" value="Cyt_P450_sf"/>
</dbReference>
<keyword evidence="5 7" id="KW-0408">Iron</keyword>
<dbReference type="InterPro" id="IPR017972">
    <property type="entry name" value="Cyt_P450_CS"/>
</dbReference>
<dbReference type="CDD" id="cd11032">
    <property type="entry name" value="P450_EryK-like"/>
    <property type="match status" value="1"/>
</dbReference>
<dbReference type="Proteomes" id="UP000476064">
    <property type="component" value="Chromosome"/>
</dbReference>
<evidence type="ECO:0000256" key="4">
    <source>
        <dbReference type="ARBA" id="ARBA00023002"/>
    </source>
</evidence>
<keyword evidence="6 7" id="KW-0503">Monooxygenase</keyword>
<evidence type="ECO:0000313" key="9">
    <source>
        <dbReference type="Proteomes" id="UP000476064"/>
    </source>
</evidence>
<dbReference type="EMBL" id="CP048209">
    <property type="protein sequence ID" value="QHT63933.1"/>
    <property type="molecule type" value="Genomic_DNA"/>
</dbReference>
<proteinExistence type="inferred from homology"/>
<keyword evidence="9" id="KW-1185">Reference proteome</keyword>
<dbReference type="GO" id="GO:0016705">
    <property type="term" value="F:oxidoreductase activity, acting on paired donors, with incorporation or reduction of molecular oxygen"/>
    <property type="evidence" value="ECO:0007669"/>
    <property type="project" value="InterPro"/>
</dbReference>
<dbReference type="PROSITE" id="PS00086">
    <property type="entry name" value="CYTOCHROME_P450"/>
    <property type="match status" value="1"/>
</dbReference>
<name>A0A6C0G869_9BACL</name>